<accession>A0A5B7IG64</accession>
<gene>
    <name evidence="2" type="ORF">E2C01_079129</name>
</gene>
<feature type="region of interest" description="Disordered" evidence="1">
    <location>
        <begin position="1"/>
        <end position="55"/>
    </location>
</feature>
<organism evidence="2 3">
    <name type="scientific">Portunus trituberculatus</name>
    <name type="common">Swimming crab</name>
    <name type="synonym">Neptunus trituberculatus</name>
    <dbReference type="NCBI Taxonomy" id="210409"/>
    <lineage>
        <taxon>Eukaryota</taxon>
        <taxon>Metazoa</taxon>
        <taxon>Ecdysozoa</taxon>
        <taxon>Arthropoda</taxon>
        <taxon>Crustacea</taxon>
        <taxon>Multicrustacea</taxon>
        <taxon>Malacostraca</taxon>
        <taxon>Eumalacostraca</taxon>
        <taxon>Eucarida</taxon>
        <taxon>Decapoda</taxon>
        <taxon>Pleocyemata</taxon>
        <taxon>Brachyura</taxon>
        <taxon>Eubrachyura</taxon>
        <taxon>Portunoidea</taxon>
        <taxon>Portunidae</taxon>
        <taxon>Portuninae</taxon>
        <taxon>Portunus</taxon>
    </lineage>
</organism>
<protein>
    <submittedName>
        <fullName evidence="2">Uncharacterized protein</fullName>
    </submittedName>
</protein>
<evidence type="ECO:0000313" key="2">
    <source>
        <dbReference type="EMBL" id="MPC84391.1"/>
    </source>
</evidence>
<proteinExistence type="predicted"/>
<sequence>MERGGDGSNGSDSEGSRGSFPRASPRTIAPLRPDCSRPFHNIKEGTLTSPGPRNKCPTLAEWKCLRHDPWSTVN</sequence>
<feature type="compositionally biased region" description="Basic and acidic residues" evidence="1">
    <location>
        <begin position="34"/>
        <end position="43"/>
    </location>
</feature>
<evidence type="ECO:0000256" key="1">
    <source>
        <dbReference type="SAM" id="MobiDB-lite"/>
    </source>
</evidence>
<dbReference type="EMBL" id="VSRR010065360">
    <property type="protein sequence ID" value="MPC84391.1"/>
    <property type="molecule type" value="Genomic_DNA"/>
</dbReference>
<dbReference type="AlphaFoldDB" id="A0A5B7IG64"/>
<feature type="compositionally biased region" description="Low complexity" evidence="1">
    <location>
        <begin position="9"/>
        <end position="19"/>
    </location>
</feature>
<dbReference type="Proteomes" id="UP000324222">
    <property type="component" value="Unassembled WGS sequence"/>
</dbReference>
<name>A0A5B7IG64_PORTR</name>
<reference evidence="2 3" key="1">
    <citation type="submission" date="2019-05" db="EMBL/GenBank/DDBJ databases">
        <title>Another draft genome of Portunus trituberculatus and its Hox gene families provides insights of decapod evolution.</title>
        <authorList>
            <person name="Jeong J.-H."/>
            <person name="Song I."/>
            <person name="Kim S."/>
            <person name="Choi T."/>
            <person name="Kim D."/>
            <person name="Ryu S."/>
            <person name="Kim W."/>
        </authorList>
    </citation>
    <scope>NUCLEOTIDE SEQUENCE [LARGE SCALE GENOMIC DNA]</scope>
    <source>
        <tissue evidence="2">Muscle</tissue>
    </source>
</reference>
<keyword evidence="3" id="KW-1185">Reference proteome</keyword>
<evidence type="ECO:0000313" key="3">
    <source>
        <dbReference type="Proteomes" id="UP000324222"/>
    </source>
</evidence>
<comment type="caution">
    <text evidence="2">The sequence shown here is derived from an EMBL/GenBank/DDBJ whole genome shotgun (WGS) entry which is preliminary data.</text>
</comment>